<proteinExistence type="predicted"/>
<dbReference type="SUPFAM" id="SSF53383">
    <property type="entry name" value="PLP-dependent transferases"/>
    <property type="match status" value="1"/>
</dbReference>
<dbReference type="PANTHER" id="PTHR43586:SF15">
    <property type="entry name" value="BLR3095 PROTEIN"/>
    <property type="match status" value="1"/>
</dbReference>
<dbReference type="InterPro" id="IPR015422">
    <property type="entry name" value="PyrdxlP-dep_Trfase_small"/>
</dbReference>
<dbReference type="OrthoDB" id="9804366at2"/>
<sequence>MDPLFDPADFRIPAGVTHVCAAGETAALRVHDQALLQYLVDKSLGMSGRAAQEAQVEAARAGVARLWGVTAGDIGFVANVAEGVSIVAGSLDWRDGDAIAIDAEEYPSVVGPIALRRNPAIRLLQARGGEPDRLARIADGRTRIIAASSVSYLTGERIDLHALRAIADRVGALLLVDFTQASGYLPIEASLADFAFSACYKWMLGITGVAVAYWNRARQPDWSPASAGWHSFAPGGRGYDPPPALRPDAMRFTRGNPAHGPVYVLNGALSYLARHDRLDVQRHVQTLTTALLDGLRPRRLPITTPYDPARHGASVCFTAPDAASVVAALHQKGVYAWNGHGRVRISFHGYNGMADVDRILEAL</sequence>
<protein>
    <recommendedName>
        <fullName evidence="2">Aminotransferase class V domain-containing protein</fullName>
    </recommendedName>
</protein>
<accession>A0A2S6NII3</accession>
<dbReference type="RefSeq" id="WP_104518849.1">
    <property type="nucleotide sequence ID" value="NZ_NHRY01000109.1"/>
</dbReference>
<dbReference type="Pfam" id="PF00266">
    <property type="entry name" value="Aminotran_5"/>
    <property type="match status" value="1"/>
</dbReference>
<dbReference type="Proteomes" id="UP000239724">
    <property type="component" value="Unassembled WGS sequence"/>
</dbReference>
<dbReference type="InterPro" id="IPR015424">
    <property type="entry name" value="PyrdxlP-dep_Trfase"/>
</dbReference>
<organism evidence="3 4">
    <name type="scientific">Rhodopila globiformis</name>
    <name type="common">Rhodopseudomonas globiformis</name>
    <dbReference type="NCBI Taxonomy" id="1071"/>
    <lineage>
        <taxon>Bacteria</taxon>
        <taxon>Pseudomonadati</taxon>
        <taxon>Pseudomonadota</taxon>
        <taxon>Alphaproteobacteria</taxon>
        <taxon>Acetobacterales</taxon>
        <taxon>Acetobacteraceae</taxon>
        <taxon>Rhodopila</taxon>
    </lineage>
</organism>
<feature type="domain" description="Aminotransferase class V" evidence="2">
    <location>
        <begin position="52"/>
        <end position="358"/>
    </location>
</feature>
<evidence type="ECO:0000259" key="2">
    <source>
        <dbReference type="Pfam" id="PF00266"/>
    </source>
</evidence>
<evidence type="ECO:0000313" key="3">
    <source>
        <dbReference type="EMBL" id="PPQ34468.1"/>
    </source>
</evidence>
<dbReference type="AlphaFoldDB" id="A0A2S6NII3"/>
<evidence type="ECO:0000313" key="4">
    <source>
        <dbReference type="Proteomes" id="UP000239724"/>
    </source>
</evidence>
<dbReference type="InterPro" id="IPR000192">
    <property type="entry name" value="Aminotrans_V_dom"/>
</dbReference>
<reference evidence="3 4" key="1">
    <citation type="journal article" date="2018" name="Arch. Microbiol.">
        <title>New insights into the metabolic potential of the phototrophic purple bacterium Rhodopila globiformis DSM 161(T) from its draft genome sequence and evidence for a vanadium-dependent nitrogenase.</title>
        <authorList>
            <person name="Imhoff J.F."/>
            <person name="Rahn T."/>
            <person name="Kunzel S."/>
            <person name="Neulinger S.C."/>
        </authorList>
    </citation>
    <scope>NUCLEOTIDE SEQUENCE [LARGE SCALE GENOMIC DNA]</scope>
    <source>
        <strain evidence="3 4">DSM 161</strain>
    </source>
</reference>
<dbReference type="EMBL" id="NHRY01000109">
    <property type="protein sequence ID" value="PPQ34468.1"/>
    <property type="molecule type" value="Genomic_DNA"/>
</dbReference>
<comment type="caution">
    <text evidence="3">The sequence shown here is derived from an EMBL/GenBank/DDBJ whole genome shotgun (WGS) entry which is preliminary data.</text>
</comment>
<keyword evidence="1" id="KW-0663">Pyridoxal phosphate</keyword>
<dbReference type="Gene3D" id="3.40.640.10">
    <property type="entry name" value="Type I PLP-dependent aspartate aminotransferase-like (Major domain)"/>
    <property type="match status" value="1"/>
</dbReference>
<gene>
    <name evidence="3" type="ORF">CCS01_10725</name>
</gene>
<dbReference type="Gene3D" id="3.90.1150.10">
    <property type="entry name" value="Aspartate Aminotransferase, domain 1"/>
    <property type="match status" value="1"/>
</dbReference>
<evidence type="ECO:0000256" key="1">
    <source>
        <dbReference type="ARBA" id="ARBA00022898"/>
    </source>
</evidence>
<keyword evidence="4" id="KW-1185">Reference proteome</keyword>
<name>A0A2S6NII3_RHOGL</name>
<dbReference type="InterPro" id="IPR015421">
    <property type="entry name" value="PyrdxlP-dep_Trfase_major"/>
</dbReference>
<dbReference type="PANTHER" id="PTHR43586">
    <property type="entry name" value="CYSTEINE DESULFURASE"/>
    <property type="match status" value="1"/>
</dbReference>